<gene>
    <name evidence="2" type="ORF">J2Z60_001544</name>
</gene>
<accession>A0ABS4MFA0</accession>
<keyword evidence="3" id="KW-1185">Reference proteome</keyword>
<dbReference type="Proteomes" id="UP001519292">
    <property type="component" value="Unassembled WGS sequence"/>
</dbReference>
<dbReference type="RefSeq" id="WP_209687102.1">
    <property type="nucleotide sequence ID" value="NZ_JAGGLU010000008.1"/>
</dbReference>
<reference evidence="2 3" key="1">
    <citation type="submission" date="2021-03" db="EMBL/GenBank/DDBJ databases">
        <title>Genomic Encyclopedia of Type Strains, Phase IV (KMG-IV): sequencing the most valuable type-strain genomes for metagenomic binning, comparative biology and taxonomic classification.</title>
        <authorList>
            <person name="Goeker M."/>
        </authorList>
    </citation>
    <scope>NUCLEOTIDE SEQUENCE [LARGE SCALE GENOMIC DNA]</scope>
    <source>
        <strain evidence="2 3">DSM 101872</strain>
    </source>
</reference>
<feature type="transmembrane region" description="Helical" evidence="1">
    <location>
        <begin position="24"/>
        <end position="43"/>
    </location>
</feature>
<organism evidence="2 3">
    <name type="scientific">Lactobacillus colini</name>
    <dbReference type="NCBI Taxonomy" id="1819254"/>
    <lineage>
        <taxon>Bacteria</taxon>
        <taxon>Bacillati</taxon>
        <taxon>Bacillota</taxon>
        <taxon>Bacilli</taxon>
        <taxon>Lactobacillales</taxon>
        <taxon>Lactobacillaceae</taxon>
        <taxon>Lactobacillus</taxon>
    </lineage>
</organism>
<evidence type="ECO:0000313" key="2">
    <source>
        <dbReference type="EMBL" id="MBP2058365.1"/>
    </source>
</evidence>
<evidence type="ECO:0000313" key="3">
    <source>
        <dbReference type="Proteomes" id="UP001519292"/>
    </source>
</evidence>
<protein>
    <submittedName>
        <fullName evidence="2">Uncharacterized protein</fullName>
    </submittedName>
</protein>
<keyword evidence="1" id="KW-1133">Transmembrane helix</keyword>
<name>A0ABS4MFA0_9LACO</name>
<comment type="caution">
    <text evidence="2">The sequence shown here is derived from an EMBL/GenBank/DDBJ whole genome shotgun (WGS) entry which is preliminary data.</text>
</comment>
<proteinExistence type="predicted"/>
<dbReference type="EMBL" id="JAGGLU010000008">
    <property type="protein sequence ID" value="MBP2058365.1"/>
    <property type="molecule type" value="Genomic_DNA"/>
</dbReference>
<evidence type="ECO:0000256" key="1">
    <source>
        <dbReference type="SAM" id="Phobius"/>
    </source>
</evidence>
<keyword evidence="1" id="KW-0472">Membrane</keyword>
<sequence length="53" mass="6160">MGIINMPLSQLVIPNYANWYSDGWLWIVGYFLTFAIIIVGLTIKKLHDDDYLN</sequence>
<keyword evidence="1" id="KW-0812">Transmembrane</keyword>